<protein>
    <submittedName>
        <fullName evidence="4">Uncharacterized protein</fullName>
    </submittedName>
</protein>
<reference evidence="4" key="1">
    <citation type="submission" date="2025-08" db="UniProtKB">
        <authorList>
            <consortium name="Ensembl"/>
        </authorList>
    </citation>
    <scope>IDENTIFICATION</scope>
</reference>
<dbReference type="AlphaFoldDB" id="A0A8C3IFV1"/>
<keyword evidence="5" id="KW-1185">Reference proteome</keyword>
<organism evidence="4 5">
    <name type="scientific">Chrysemys picta bellii</name>
    <name type="common">Western painted turtle</name>
    <name type="synonym">Emys bellii</name>
    <dbReference type="NCBI Taxonomy" id="8478"/>
    <lineage>
        <taxon>Eukaryota</taxon>
        <taxon>Metazoa</taxon>
        <taxon>Chordata</taxon>
        <taxon>Craniata</taxon>
        <taxon>Vertebrata</taxon>
        <taxon>Euteleostomi</taxon>
        <taxon>Archelosauria</taxon>
        <taxon>Testudinata</taxon>
        <taxon>Testudines</taxon>
        <taxon>Cryptodira</taxon>
        <taxon>Durocryptodira</taxon>
        <taxon>Testudinoidea</taxon>
        <taxon>Emydidae</taxon>
        <taxon>Chrysemys</taxon>
    </lineage>
</organism>
<sequence>MRPWAPARLCLAAPLPGLPWVGVSQDLTPRSPCPRLVPDTHTPWLLLGPKRSFLTPLHPLQRGKLRHLQQGNLPANWFPLTTESAMKKIEDKNILVFIEDVKANKHQIKKGVFLRCFFFKVIPVRALPKMFELGPTLPKAGPGEKKVYVCLAPDYDALDVADKIGII</sequence>
<evidence type="ECO:0000313" key="4">
    <source>
        <dbReference type="Ensembl" id="ENSCPBP00000033192.1"/>
    </source>
</evidence>
<dbReference type="GO" id="GO:0044391">
    <property type="term" value="C:ribosomal subunit"/>
    <property type="evidence" value="ECO:0007669"/>
    <property type="project" value="UniProtKB-ARBA"/>
</dbReference>
<name>A0A8C3IFV1_CHRPI</name>
<comment type="similarity">
    <text evidence="1">Belongs to the universal ribosomal protein uL23 family.</text>
</comment>
<proteinExistence type="inferred from homology"/>
<keyword evidence="3" id="KW-0687">Ribonucleoprotein</keyword>
<evidence type="ECO:0000256" key="1">
    <source>
        <dbReference type="ARBA" id="ARBA00006700"/>
    </source>
</evidence>
<keyword evidence="2" id="KW-0689">Ribosomal protein</keyword>
<dbReference type="InterPro" id="IPR012677">
    <property type="entry name" value="Nucleotide-bd_a/b_plait_sf"/>
</dbReference>
<dbReference type="GO" id="GO:0003735">
    <property type="term" value="F:structural constituent of ribosome"/>
    <property type="evidence" value="ECO:0007669"/>
    <property type="project" value="InterPro"/>
</dbReference>
<dbReference type="GeneTree" id="ENSGT00950000182901"/>
<dbReference type="SUPFAM" id="SSF54189">
    <property type="entry name" value="Ribosomal proteins S24e, L23 and L15e"/>
    <property type="match status" value="1"/>
</dbReference>
<dbReference type="InterPro" id="IPR012678">
    <property type="entry name" value="Ribosomal_uL23/eL15/eS24_sf"/>
</dbReference>
<dbReference type="InterPro" id="IPR013025">
    <property type="entry name" value="Ribosomal_uL23-like"/>
</dbReference>
<dbReference type="Proteomes" id="UP000694380">
    <property type="component" value="Unplaced"/>
</dbReference>
<dbReference type="Ensembl" id="ENSCPBT00000039003.1">
    <property type="protein sequence ID" value="ENSCPBP00000033192.1"/>
    <property type="gene ID" value="ENSCPBG00000023244.1"/>
</dbReference>
<dbReference type="PANTHER" id="PTHR11620">
    <property type="entry name" value="60S RIBOSOMAL PROTEIN L23A"/>
    <property type="match status" value="1"/>
</dbReference>
<evidence type="ECO:0000256" key="2">
    <source>
        <dbReference type="ARBA" id="ARBA00022980"/>
    </source>
</evidence>
<evidence type="ECO:0000313" key="5">
    <source>
        <dbReference type="Proteomes" id="UP000694380"/>
    </source>
</evidence>
<reference evidence="4" key="2">
    <citation type="submission" date="2025-09" db="UniProtKB">
        <authorList>
            <consortium name="Ensembl"/>
        </authorList>
    </citation>
    <scope>IDENTIFICATION</scope>
</reference>
<accession>A0A8C3IFV1</accession>
<dbReference type="GO" id="GO:0006412">
    <property type="term" value="P:translation"/>
    <property type="evidence" value="ECO:0007669"/>
    <property type="project" value="InterPro"/>
</dbReference>
<dbReference type="Gene3D" id="3.30.70.330">
    <property type="match status" value="1"/>
</dbReference>
<evidence type="ECO:0000256" key="3">
    <source>
        <dbReference type="ARBA" id="ARBA00023274"/>
    </source>
</evidence>